<dbReference type="EMBL" id="JXYA01000034">
    <property type="protein sequence ID" value="KJZ07588.1"/>
    <property type="molecule type" value="Genomic_DNA"/>
</dbReference>
<keyword evidence="1" id="KW-0175">Coiled coil</keyword>
<dbReference type="AlphaFoldDB" id="A0A0F4QIQ6"/>
<sequence length="301" mass="34474">MVGIAVFCALVFAGLCLYYAFRFTNFFPYAPPIDEASISKLRGDFGVMGDFFGGILNPILAFSTVLLLVISLRVQIKELRATTREIAAATDAHKDQVKIAKLQLDESRANLQVAQEQLRLSKEREKNAQKELKTSRVKKRTEANKLARIEQSSELISTLDGYFNHLEKLYSRPIKPSGRQDELKSLQSCKPQDKMDFYNRIFTDHVYIGLKRSYLQLPNIFIAMSDCLTEIHELGIVSIHTIEYYRTRLDSMCYQELPYFKPYIDERTLEALSAKQKKVIDIVVDSYVSEILNTNTDSQVT</sequence>
<feature type="coiled-coil region" evidence="1">
    <location>
        <begin position="97"/>
        <end position="133"/>
    </location>
</feature>
<reference evidence="3 4" key="1">
    <citation type="journal article" date="2015" name="BMC Genomics">
        <title>Genome mining reveals unlocked bioactive potential of marine Gram-negative bacteria.</title>
        <authorList>
            <person name="Machado H."/>
            <person name="Sonnenschein E.C."/>
            <person name="Melchiorsen J."/>
            <person name="Gram L."/>
        </authorList>
    </citation>
    <scope>NUCLEOTIDE SEQUENCE [LARGE SCALE GENOMIC DNA]</scope>
    <source>
        <strain evidence="3 4">S2471</strain>
    </source>
</reference>
<comment type="caution">
    <text evidence="3">The sequence shown here is derived from an EMBL/GenBank/DDBJ whole genome shotgun (WGS) entry which is preliminary data.</text>
</comment>
<keyword evidence="2" id="KW-1133">Transmembrane helix</keyword>
<feature type="transmembrane region" description="Helical" evidence="2">
    <location>
        <begin position="46"/>
        <end position="70"/>
    </location>
</feature>
<evidence type="ECO:0000313" key="4">
    <source>
        <dbReference type="Proteomes" id="UP000033452"/>
    </source>
</evidence>
<evidence type="ECO:0000313" key="3">
    <source>
        <dbReference type="EMBL" id="KJZ07588.1"/>
    </source>
</evidence>
<name>A0A0F4QIQ6_9GAMM</name>
<gene>
    <name evidence="3" type="ORF">TW77_14930</name>
</gene>
<evidence type="ECO:0000256" key="2">
    <source>
        <dbReference type="SAM" id="Phobius"/>
    </source>
</evidence>
<keyword evidence="2" id="KW-0472">Membrane</keyword>
<proteinExistence type="predicted"/>
<accession>A0A0F4QIQ6</accession>
<dbReference type="PATRIC" id="fig|43658.5.peg.3158"/>
<keyword evidence="4" id="KW-1185">Reference proteome</keyword>
<keyword evidence="2" id="KW-0812">Transmembrane</keyword>
<dbReference type="Proteomes" id="UP000033452">
    <property type="component" value="Unassembled WGS sequence"/>
</dbReference>
<protein>
    <submittedName>
        <fullName evidence="3">Uncharacterized protein</fullName>
    </submittedName>
</protein>
<evidence type="ECO:0000256" key="1">
    <source>
        <dbReference type="SAM" id="Coils"/>
    </source>
</evidence>
<organism evidence="3 4">
    <name type="scientific">Pseudoalteromonas rubra</name>
    <dbReference type="NCBI Taxonomy" id="43658"/>
    <lineage>
        <taxon>Bacteria</taxon>
        <taxon>Pseudomonadati</taxon>
        <taxon>Pseudomonadota</taxon>
        <taxon>Gammaproteobacteria</taxon>
        <taxon>Alteromonadales</taxon>
        <taxon>Pseudoalteromonadaceae</taxon>
        <taxon>Pseudoalteromonas</taxon>
    </lineage>
</organism>